<proteinExistence type="predicted"/>
<organism evidence="1 2">
    <name type="scientific">Tanacetum coccineum</name>
    <dbReference type="NCBI Taxonomy" id="301880"/>
    <lineage>
        <taxon>Eukaryota</taxon>
        <taxon>Viridiplantae</taxon>
        <taxon>Streptophyta</taxon>
        <taxon>Embryophyta</taxon>
        <taxon>Tracheophyta</taxon>
        <taxon>Spermatophyta</taxon>
        <taxon>Magnoliopsida</taxon>
        <taxon>eudicotyledons</taxon>
        <taxon>Gunneridae</taxon>
        <taxon>Pentapetalae</taxon>
        <taxon>asterids</taxon>
        <taxon>campanulids</taxon>
        <taxon>Asterales</taxon>
        <taxon>Asteraceae</taxon>
        <taxon>Asteroideae</taxon>
        <taxon>Anthemideae</taxon>
        <taxon>Anthemidinae</taxon>
        <taxon>Tanacetum</taxon>
    </lineage>
</organism>
<reference evidence="1" key="1">
    <citation type="journal article" date="2022" name="Int. J. Mol. Sci.">
        <title>Draft Genome of Tanacetum Coccineum: Genomic Comparison of Closely Related Tanacetum-Family Plants.</title>
        <authorList>
            <person name="Yamashiro T."/>
            <person name="Shiraishi A."/>
            <person name="Nakayama K."/>
            <person name="Satake H."/>
        </authorList>
    </citation>
    <scope>NUCLEOTIDE SEQUENCE</scope>
</reference>
<keyword evidence="2" id="KW-1185">Reference proteome</keyword>
<evidence type="ECO:0000313" key="1">
    <source>
        <dbReference type="EMBL" id="GJT53970.1"/>
    </source>
</evidence>
<protein>
    <submittedName>
        <fullName evidence="1">Uncharacterized protein</fullName>
    </submittedName>
</protein>
<evidence type="ECO:0000313" key="2">
    <source>
        <dbReference type="Proteomes" id="UP001151760"/>
    </source>
</evidence>
<sequence>MSNRHQELASPKQTALCCTKALATPEQTATGKEISNLLTADSLLKTIREEDILLKIKSQSTIFREIPYPFDYPMRRITMEEILATFIDEGRRKHEDMEIFIKEFRISNELLLKTQSNLLSELKIEVNELSKVVSNILIPKNEVKGVTTRGGKMTSEATRSKEINETGINKNEPPRFEQDVQEKLHDDGVENKCSSILEKAAHSLVKP</sequence>
<gene>
    <name evidence="1" type="ORF">Tco_0989024</name>
</gene>
<dbReference type="Proteomes" id="UP001151760">
    <property type="component" value="Unassembled WGS sequence"/>
</dbReference>
<reference evidence="1" key="2">
    <citation type="submission" date="2022-01" db="EMBL/GenBank/DDBJ databases">
        <authorList>
            <person name="Yamashiro T."/>
            <person name="Shiraishi A."/>
            <person name="Satake H."/>
            <person name="Nakayama K."/>
        </authorList>
    </citation>
    <scope>NUCLEOTIDE SEQUENCE</scope>
</reference>
<comment type="caution">
    <text evidence="1">The sequence shown here is derived from an EMBL/GenBank/DDBJ whole genome shotgun (WGS) entry which is preliminary data.</text>
</comment>
<accession>A0ABQ5ETL2</accession>
<dbReference type="EMBL" id="BQNB010016633">
    <property type="protein sequence ID" value="GJT53970.1"/>
    <property type="molecule type" value="Genomic_DNA"/>
</dbReference>
<name>A0ABQ5ETL2_9ASTR</name>